<comment type="caution">
    <text evidence="6">The sequence shown here is derived from an EMBL/GenBank/DDBJ whole genome shotgun (WGS) entry which is preliminary data.</text>
</comment>
<dbReference type="SMART" id="SM00320">
    <property type="entry name" value="WD40"/>
    <property type="match status" value="12"/>
</dbReference>
<dbReference type="PROSITE" id="PS00678">
    <property type="entry name" value="WD_REPEATS_1"/>
    <property type="match status" value="1"/>
</dbReference>
<sequence>MSPEGANDRQGIEATDGPRVGMTTNSVNSATLPDLGSVAPVLDQQAAGDLPPSTYDVFVSYRRKDATPLAQWIRRQILNYRLPPEILKSLPTENREMHERRPRVWLDTAYERASDDFLISNVFPALNRSKRLIVVATPSVQQPITTDGVVQDNWVVREIDYYLGGARVDEEWRPIDVVLGPGAQEGVYPGRLAERKRWNWIDCRAFGSWRSRVAGEPLEDALTKLIASLYQVPGELIPVLRQEERRRRTRRLTLLAATGLVILAFMTGLATWGWIQRSAAITALDDVLQTRAKISVQLANEQLSRKDPDGALASALAGVQTVTGTNTHQVADDGLITAIGNSVARQTFDSVLRGPSDAVLHALVDPKGQVAVAVDAGGNLIRWERASSSPWHQVGPIDSGYDTFAVASNAGVVGAKADGHIKMWSLADEPSTPDPPSFGQAISLLTVSDDGRRIVALAESGELAIWRNPWKQWDALGSIKDGALSMRLLPRGDDLVVQTKTGELQVRHFGSSGPQVVTITSQAQLYEVSCCGTVAFSTPDGTLWVASEQAWSAPTEFGEVPARVLRLALSQDGSFAAVTSDDGTTIVWDLHRRSIASRIRSAGATVASSAFAPDGKTIALGYRDGQVTLWRVGEEGSDAAEMLVLRGHAGAVLGLSFSKDATLLASSASDATVRMWRLQNAERPSVHRAGTAASVGAISRNGAYLISGSTDGRLAVHHSGLVWEEKASTSMAERPTTMSILSSGTRAFVGSARGQVLVWDIERSVMLPLTQGLGSLSSLTLSPDERLIAAIGVNGRLEICKTDQLPTLCQSVDDLRAKDIRSWGYSTAFSEDGKRLGAAAGVEGESGYGLIRELVTGRTLLLTGHTDRVGSISFSHSGTLVLTAAWDGTARLWDTSTGREIARFVDVKGRMSTAGFSQDDRWIATSLNNKVLRIWKVPEQLNSSQPVVVQASGSIVLSETTQIGTMHFMPNAMVLAATSSTGEVRLWHVPDGKLRAVLQGSESPLVQMAFEKDYLTGLGTNGNILKWGLPPIISQEENTFLVLARALEPRARSLDSAPVAQNSDQTSCPIKNVPNLGLPPHPFSGKIRARQRVTLPVSCLVPRAREQFVEAAIASNLGDYAKAREIYEKSRTVSGTAEIGLGDLAFVNFADHQDLTVAKAHYSRAHELGTTQAASRLGWLLLSGGQNSESVSKARGYFAEGAALGDADGYAGLAWSYEHFGTSIDDVRSAVTNYTIAQSLYEKANDIRNATPAAEQRASLARLLSPTEAVMAFQCGMGEGSC</sequence>
<dbReference type="RefSeq" id="WP_180697388.1">
    <property type="nucleotide sequence ID" value="NZ_JACCPJ010000015.1"/>
</dbReference>
<dbReference type="SUPFAM" id="SSF50978">
    <property type="entry name" value="WD40 repeat-like"/>
    <property type="match status" value="2"/>
</dbReference>
<keyword evidence="5" id="KW-0472">Membrane</keyword>
<organism evidence="6 7">
    <name type="scientific">Rhizobium changzhiense</name>
    <dbReference type="NCBI Taxonomy" id="2692317"/>
    <lineage>
        <taxon>Bacteria</taxon>
        <taxon>Pseudomonadati</taxon>
        <taxon>Pseudomonadota</taxon>
        <taxon>Alphaproteobacteria</taxon>
        <taxon>Hyphomicrobiales</taxon>
        <taxon>Rhizobiaceae</taxon>
        <taxon>Rhizobium/Agrobacterium group</taxon>
        <taxon>Rhizobium</taxon>
    </lineage>
</organism>
<feature type="repeat" description="WD" evidence="3">
    <location>
        <begin position="956"/>
        <end position="997"/>
    </location>
</feature>
<dbReference type="InterPro" id="IPR019775">
    <property type="entry name" value="WD40_repeat_CS"/>
</dbReference>
<feature type="compositionally biased region" description="Polar residues" evidence="4">
    <location>
        <begin position="1059"/>
        <end position="1069"/>
    </location>
</feature>
<dbReference type="SUPFAM" id="SSF52200">
    <property type="entry name" value="Toll/Interleukin receptor TIR domain"/>
    <property type="match status" value="1"/>
</dbReference>
<evidence type="ECO:0000256" key="1">
    <source>
        <dbReference type="ARBA" id="ARBA00022574"/>
    </source>
</evidence>
<dbReference type="InterPro" id="IPR036322">
    <property type="entry name" value="WD40_repeat_dom_sf"/>
</dbReference>
<dbReference type="PROSITE" id="PS50082">
    <property type="entry name" value="WD_REPEATS_2"/>
    <property type="match status" value="4"/>
</dbReference>
<dbReference type="Proteomes" id="UP000532162">
    <property type="component" value="Unassembled WGS sequence"/>
</dbReference>
<evidence type="ECO:0000256" key="5">
    <source>
        <dbReference type="SAM" id="Phobius"/>
    </source>
</evidence>
<feature type="region of interest" description="Disordered" evidence="4">
    <location>
        <begin position="1055"/>
        <end position="1074"/>
    </location>
</feature>
<evidence type="ECO:0000256" key="2">
    <source>
        <dbReference type="ARBA" id="ARBA00022737"/>
    </source>
</evidence>
<dbReference type="PANTHER" id="PTHR19879:SF9">
    <property type="entry name" value="TRANSCRIPTION INITIATION FACTOR TFIID SUBUNIT 5"/>
    <property type="match status" value="1"/>
</dbReference>
<dbReference type="EMBL" id="JACCPJ010000015">
    <property type="protein sequence ID" value="NZD66186.1"/>
    <property type="molecule type" value="Genomic_DNA"/>
</dbReference>
<protein>
    <recommendedName>
        <fullName evidence="8">TIR domain-containing protein</fullName>
    </recommendedName>
</protein>
<feature type="repeat" description="WD" evidence="3">
    <location>
        <begin position="645"/>
        <end position="686"/>
    </location>
</feature>
<gene>
    <name evidence="6" type="ORF">HX900_34630</name>
</gene>
<dbReference type="InterPro" id="IPR001680">
    <property type="entry name" value="WD40_rpt"/>
</dbReference>
<dbReference type="SUPFAM" id="SSF81901">
    <property type="entry name" value="HCP-like"/>
    <property type="match status" value="1"/>
</dbReference>
<dbReference type="InterPro" id="IPR035897">
    <property type="entry name" value="Toll_tir_struct_dom_sf"/>
</dbReference>
<keyword evidence="1 3" id="KW-0853">WD repeat</keyword>
<dbReference type="Gene3D" id="1.25.40.10">
    <property type="entry name" value="Tetratricopeptide repeat domain"/>
    <property type="match status" value="1"/>
</dbReference>
<evidence type="ECO:0000313" key="7">
    <source>
        <dbReference type="Proteomes" id="UP000532162"/>
    </source>
</evidence>
<feature type="repeat" description="WD" evidence="3">
    <location>
        <begin position="599"/>
        <end position="632"/>
    </location>
</feature>
<evidence type="ECO:0000256" key="4">
    <source>
        <dbReference type="SAM" id="MobiDB-lite"/>
    </source>
</evidence>
<proteinExistence type="predicted"/>
<evidence type="ECO:0008006" key="8">
    <source>
        <dbReference type="Google" id="ProtNLM"/>
    </source>
</evidence>
<feature type="region of interest" description="Disordered" evidence="4">
    <location>
        <begin position="1"/>
        <end position="28"/>
    </location>
</feature>
<dbReference type="Gene3D" id="2.130.10.10">
    <property type="entry name" value="YVTN repeat-like/Quinoprotein amine dehydrogenase"/>
    <property type="match status" value="4"/>
</dbReference>
<feature type="transmembrane region" description="Helical" evidence="5">
    <location>
        <begin position="252"/>
        <end position="275"/>
    </location>
</feature>
<dbReference type="PROSITE" id="PS50294">
    <property type="entry name" value="WD_REPEATS_REGION"/>
    <property type="match status" value="2"/>
</dbReference>
<name>A0A7Z0UI59_9HYPH</name>
<keyword evidence="2" id="KW-0677">Repeat</keyword>
<keyword evidence="5" id="KW-1133">Transmembrane helix</keyword>
<evidence type="ECO:0000256" key="3">
    <source>
        <dbReference type="PROSITE-ProRule" id="PRU00221"/>
    </source>
</evidence>
<dbReference type="Pfam" id="PF00400">
    <property type="entry name" value="WD40"/>
    <property type="match status" value="3"/>
</dbReference>
<dbReference type="InterPro" id="IPR011990">
    <property type="entry name" value="TPR-like_helical_dom_sf"/>
</dbReference>
<dbReference type="InterPro" id="IPR015943">
    <property type="entry name" value="WD40/YVTN_repeat-like_dom_sf"/>
</dbReference>
<dbReference type="Gene3D" id="3.40.50.10140">
    <property type="entry name" value="Toll/interleukin-1 receptor homology (TIR) domain"/>
    <property type="match status" value="1"/>
</dbReference>
<dbReference type="PANTHER" id="PTHR19879">
    <property type="entry name" value="TRANSCRIPTION INITIATION FACTOR TFIID"/>
    <property type="match status" value="1"/>
</dbReference>
<keyword evidence="5" id="KW-0812">Transmembrane</keyword>
<evidence type="ECO:0000313" key="6">
    <source>
        <dbReference type="EMBL" id="NZD66186.1"/>
    </source>
</evidence>
<dbReference type="SUPFAM" id="SSF69322">
    <property type="entry name" value="Tricorn protease domain 2"/>
    <property type="match status" value="1"/>
</dbReference>
<accession>A0A7Z0UI59</accession>
<reference evidence="6 7" key="1">
    <citation type="submission" date="2020-07" db="EMBL/GenBank/DDBJ databases">
        <authorList>
            <person name="Sun Q."/>
        </authorList>
    </citation>
    <scope>NUCLEOTIDE SEQUENCE [LARGE SCALE GENOMIC DNA]</scope>
    <source>
        <strain evidence="6 7">WYCCWR 11290</strain>
    </source>
</reference>
<feature type="repeat" description="WD" evidence="3">
    <location>
        <begin position="862"/>
        <end position="903"/>
    </location>
</feature>
<feature type="compositionally biased region" description="Basic and acidic residues" evidence="4">
    <location>
        <begin position="1"/>
        <end position="11"/>
    </location>
</feature>